<dbReference type="InterPro" id="IPR010064">
    <property type="entry name" value="HK97-gp10_tail"/>
</dbReference>
<name>A0A1J6I2D4_9HYPH</name>
<accession>A0A1J6I2D4</accession>
<dbReference type="EMBL" id="MOEC01000021">
    <property type="protein sequence ID" value="OIS91934.1"/>
    <property type="molecule type" value="Genomic_DNA"/>
</dbReference>
<keyword evidence="2" id="KW-1185">Reference proteome</keyword>
<protein>
    <recommendedName>
        <fullName evidence="3">HK97 gp10 family phage protein</fullName>
    </recommendedName>
</protein>
<dbReference type="Pfam" id="PF04883">
    <property type="entry name" value="HK97-gp10_like"/>
    <property type="match status" value="1"/>
</dbReference>
<comment type="caution">
    <text evidence="1">The sequence shown here is derived from an EMBL/GenBank/DDBJ whole genome shotgun (WGS) entry which is preliminary data.</text>
</comment>
<organism evidence="1 2">
    <name type="scientific">Brucella cytisi</name>
    <dbReference type="NCBI Taxonomy" id="407152"/>
    <lineage>
        <taxon>Bacteria</taxon>
        <taxon>Pseudomonadati</taxon>
        <taxon>Pseudomonadota</taxon>
        <taxon>Alphaproteobacteria</taxon>
        <taxon>Hyphomicrobiales</taxon>
        <taxon>Brucellaceae</taxon>
        <taxon>Brucella/Ochrobactrum group</taxon>
        <taxon>Brucella</taxon>
    </lineage>
</organism>
<dbReference type="RefSeq" id="WP_071633031.1">
    <property type="nucleotide sequence ID" value="NZ_MOEC01000021.1"/>
</dbReference>
<dbReference type="NCBIfam" id="TIGR01725">
    <property type="entry name" value="phge_HK97_gp10"/>
    <property type="match status" value="1"/>
</dbReference>
<dbReference type="OrthoDB" id="8480914at2"/>
<evidence type="ECO:0000313" key="2">
    <source>
        <dbReference type="Proteomes" id="UP000182985"/>
    </source>
</evidence>
<reference evidence="1 2" key="1">
    <citation type="submission" date="2016-10" db="EMBL/GenBank/DDBJ databases">
        <title>The Draft Genome Sequence of the Potato Rhizosphere Bacteria Ochrobactrum sp. IPA7.2.</title>
        <authorList>
            <person name="Gogoleva N.E."/>
            <person name="Khlopko Y.A."/>
            <person name="Burygin G.L."/>
            <person name="Plotnikov A.O."/>
        </authorList>
    </citation>
    <scope>NUCLEOTIDE SEQUENCE [LARGE SCALE GENOMIC DNA]</scope>
    <source>
        <strain evidence="1 2">IPA7.2</strain>
    </source>
</reference>
<dbReference type="AlphaFoldDB" id="A0A1J6I2D4"/>
<dbReference type="Proteomes" id="UP000182985">
    <property type="component" value="Unassembled WGS sequence"/>
</dbReference>
<proteinExistence type="predicted"/>
<sequence length="157" mass="17006">MARSVTVLGLAKLDRKLKRLPDVTKETIKAAMAQGADEVVAMMKSLVPVGDGDLRDSIAWTWGKKPKYSMTLAAVKSSLAGDLTITIYAGNSKVRYGHLVEFGTAPHIVGGMFKGAQHPGAKASPFFWVSWRANRKKVKNRVRRAITKAAKQVAAGQ</sequence>
<evidence type="ECO:0000313" key="1">
    <source>
        <dbReference type="EMBL" id="OIS91934.1"/>
    </source>
</evidence>
<evidence type="ECO:0008006" key="3">
    <source>
        <dbReference type="Google" id="ProtNLM"/>
    </source>
</evidence>
<gene>
    <name evidence="1" type="ORF">BLA27_18635</name>
</gene>